<dbReference type="Gene3D" id="3.90.245.10">
    <property type="entry name" value="Ribonucleoside hydrolase-like"/>
    <property type="match status" value="1"/>
</dbReference>
<reference evidence="3 4" key="1">
    <citation type="journal article" date="2014" name="PLoS ONE">
        <title>De novo Genome Assembly of the Fungal Plant Pathogen Pyrenophora semeniperda.</title>
        <authorList>
            <person name="Soliai M.M."/>
            <person name="Meyer S.E."/>
            <person name="Udall J.A."/>
            <person name="Elzinga D.E."/>
            <person name="Hermansen R.A."/>
            <person name="Bodily P.M."/>
            <person name="Hart A.A."/>
            <person name="Coleman C.E."/>
        </authorList>
    </citation>
    <scope>NUCLEOTIDE SEQUENCE [LARGE SCALE GENOMIC DNA]</scope>
    <source>
        <strain evidence="3 4">CCB06</strain>
        <tissue evidence="3">Mycelium</tissue>
    </source>
</reference>
<organism evidence="3 4">
    <name type="scientific">Pyrenophora seminiperda CCB06</name>
    <dbReference type="NCBI Taxonomy" id="1302712"/>
    <lineage>
        <taxon>Eukaryota</taxon>
        <taxon>Fungi</taxon>
        <taxon>Dikarya</taxon>
        <taxon>Ascomycota</taxon>
        <taxon>Pezizomycotina</taxon>
        <taxon>Dothideomycetes</taxon>
        <taxon>Pleosporomycetidae</taxon>
        <taxon>Pleosporales</taxon>
        <taxon>Pleosporineae</taxon>
        <taxon>Pleosporaceae</taxon>
        <taxon>Pyrenophora</taxon>
    </lineage>
</organism>
<dbReference type="AlphaFoldDB" id="A0A3M7M244"/>
<keyword evidence="4" id="KW-1185">Reference proteome</keyword>
<dbReference type="InterPro" id="IPR013783">
    <property type="entry name" value="Ig-like_fold"/>
</dbReference>
<gene>
    <name evidence="3" type="ORF">GMOD_00008295</name>
</gene>
<dbReference type="Pfam" id="PF21027">
    <property type="entry name" value="Sde0182_C"/>
    <property type="match status" value="1"/>
</dbReference>
<dbReference type="Pfam" id="PF07632">
    <property type="entry name" value="Sde182_NH-like"/>
    <property type="match status" value="1"/>
</dbReference>
<evidence type="ECO:0000313" key="4">
    <source>
        <dbReference type="Proteomes" id="UP000265663"/>
    </source>
</evidence>
<dbReference type="InterPro" id="IPR011483">
    <property type="entry name" value="Sde182_NH-like"/>
</dbReference>
<dbReference type="EMBL" id="KE747816">
    <property type="protein sequence ID" value="RMZ68575.1"/>
    <property type="molecule type" value="Genomic_DNA"/>
</dbReference>
<dbReference type="InterPro" id="IPR048527">
    <property type="entry name" value="Sde182_C"/>
</dbReference>
<protein>
    <submittedName>
        <fullName evidence="3">Cellulose-binding</fullName>
    </submittedName>
</protein>
<dbReference type="InterPro" id="IPR036452">
    <property type="entry name" value="Ribo_hydro-like"/>
</dbReference>
<evidence type="ECO:0000313" key="3">
    <source>
        <dbReference type="EMBL" id="RMZ68575.1"/>
    </source>
</evidence>
<evidence type="ECO:0000259" key="2">
    <source>
        <dbReference type="Pfam" id="PF21027"/>
    </source>
</evidence>
<dbReference type="Gene3D" id="2.60.40.10">
    <property type="entry name" value="Immunoglobulins"/>
    <property type="match status" value="1"/>
</dbReference>
<feature type="domain" description="Cellulose-binding Sde182 nucleoside hydrolase-like" evidence="1">
    <location>
        <begin position="14"/>
        <end position="283"/>
    </location>
</feature>
<feature type="domain" description="Cellulose-binding Sde182 C-terminal" evidence="2">
    <location>
        <begin position="371"/>
        <end position="473"/>
    </location>
</feature>
<dbReference type="GO" id="GO:0016799">
    <property type="term" value="F:hydrolase activity, hydrolyzing N-glycosyl compounds"/>
    <property type="evidence" value="ECO:0007669"/>
    <property type="project" value="InterPro"/>
</dbReference>
<dbReference type="OrthoDB" id="3592035at2759"/>
<sequence length="495" mass="55460">MATEKLQTYAQKPRVFILSDISNEPDDAESLCRYLLYSNEFETEGLVACTSTWMRNKVCPQDMEKIIDAYAGAVDNLNKHAHPEWQYPNAEHLRSLIKKGPETYGMSAVGTDIPLSEGGQLLYDRIIAPSTQPLWVLCWGGTNTLAQALLKLDDDFDPEDSKRLLSRLRVYAISDQDDTGAWIRNSFPDIMYIASVHGWNHYGMAAWTGISGDKYYGFDQGGPDFTKMEKSWIKENIQIGPLGSAYPDYLYIPEGDTPSFLYLVQNGLGVPDFPNYGSWGGRYVRTDISTEGLNSSHYSDAVDRVRVGERTYISNHATIWRWRDAFQNDFAARIKWSMEPDFAKANHHPVINISGFKGLAPAQVTAEAGSTVTLDASGTYDPDGGKLTFKWWHYREPTATTWLVNEEVMELAIRKLDDEGKKVRITLPPPGKSAVDATTKEPVALGQLLHLILEVKDDGTPSLTNYRRVLIQVTNKELRGGKKGVDAINDAMKNL</sequence>
<name>A0A3M7M244_9PLEO</name>
<dbReference type="Proteomes" id="UP000265663">
    <property type="component" value="Unassembled WGS sequence"/>
</dbReference>
<evidence type="ECO:0000259" key="1">
    <source>
        <dbReference type="Pfam" id="PF07632"/>
    </source>
</evidence>
<accession>A0A3M7M244</accession>
<proteinExistence type="predicted"/>